<evidence type="ECO:0000313" key="3">
    <source>
        <dbReference type="EMBL" id="ADE30650.1"/>
    </source>
</evidence>
<feature type="domain" description="CppA N-terminal" evidence="1">
    <location>
        <begin position="13"/>
        <end position="133"/>
    </location>
</feature>
<name>D5AFN5_STRGZ</name>
<dbReference type="Gene3D" id="3.10.180.40">
    <property type="entry name" value="C3-degrading proteinase like domains"/>
    <property type="match status" value="1"/>
</dbReference>
<dbReference type="EMBL" id="CP000837">
    <property type="protein sequence ID" value="ADE30650.1"/>
    <property type="molecule type" value="Genomic_DNA"/>
</dbReference>
<dbReference type="InterPro" id="IPR032702">
    <property type="entry name" value="CppA_N"/>
</dbReference>
<evidence type="ECO:0000259" key="2">
    <source>
        <dbReference type="Pfam" id="PF14507"/>
    </source>
</evidence>
<sequence>MKCIVLRKNEAIVPVLRINNRAINQGFLEKNLGMKTKLEDGPFADFGDRTSPETKLVLTESPGNRTRAVEGLKKLNKIVIKVDNASEIEALLAQGSQYSKLYQGKNGYGFEAVSPEGDTFLLHAEASVDDLKAILPPVPFKVQDDFSGLTAFTVESVWINTPQASISQDYYEAIRPQQAFLRFVGAEGKDLLTPAEQVWDLEGLRFPVEQDFDWAHLESQLEGPFFKDKKASFIQTVDPSGIELWFEK</sequence>
<evidence type="ECO:0000313" key="4">
    <source>
        <dbReference type="Proteomes" id="UP000002359"/>
    </source>
</evidence>
<organism evidence="3 4">
    <name type="scientific">Streptococcus suis (strain GZ1)</name>
    <dbReference type="NCBI Taxonomy" id="423211"/>
    <lineage>
        <taxon>Bacteria</taxon>
        <taxon>Bacillati</taxon>
        <taxon>Bacillota</taxon>
        <taxon>Bacilli</taxon>
        <taxon>Lactobacillales</taxon>
        <taxon>Streptococcaceae</taxon>
        <taxon>Streptococcus</taxon>
    </lineage>
</organism>
<protein>
    <submittedName>
        <fullName evidence="3">Methyl-accepting chemotaxis protein</fullName>
    </submittedName>
</protein>
<dbReference type="InterPro" id="IPR029068">
    <property type="entry name" value="Glyas_Bleomycin-R_OHBP_Dase"/>
</dbReference>
<accession>D5AFN5</accession>
<dbReference type="Proteomes" id="UP000002359">
    <property type="component" value="Chromosome"/>
</dbReference>
<dbReference type="Gene3D" id="3.10.180.10">
    <property type="entry name" value="2,3-Dihydroxybiphenyl 1,2-Dioxygenase, domain 1"/>
    <property type="match status" value="1"/>
</dbReference>
<dbReference type="InterPro" id="IPR032703">
    <property type="entry name" value="CppA_C"/>
</dbReference>
<dbReference type="AlphaFoldDB" id="D5AFN5"/>
<dbReference type="KEGG" id="ssw:SSGZ1_0185"/>
<gene>
    <name evidence="3" type="ordered locus">SSGZ1_0185</name>
</gene>
<feature type="domain" description="CppA C-terminal" evidence="2">
    <location>
        <begin position="149"/>
        <end position="246"/>
    </location>
</feature>
<reference evidence="3 4" key="1">
    <citation type="journal article" date="2009" name="J. Infect. Dis.">
        <title>Clinical, experimental, and genomic differences between intermediately pathogenic, highly pathogenic, and epidemic Streptococcus suis.</title>
        <authorList>
            <person name="Ye C."/>
            <person name="Zheng H."/>
            <person name="Zhang J."/>
            <person name="Jing H."/>
            <person name="Wang L."/>
            <person name="Xiong Y."/>
            <person name="Wang W."/>
            <person name="Zhou Z."/>
            <person name="Sun Q."/>
            <person name="Luo X."/>
            <person name="Du H."/>
            <person name="Gottschalk M."/>
            <person name="Xu J."/>
        </authorList>
    </citation>
    <scope>NUCLEOTIDE SEQUENCE [LARGE SCALE GENOMIC DNA]</scope>
    <source>
        <strain evidence="3 4">GZ1</strain>
    </source>
</reference>
<dbReference type="PATRIC" id="fig|423211.3.peg.184"/>
<dbReference type="Pfam" id="PF14507">
    <property type="entry name" value="CppA_C"/>
    <property type="match status" value="1"/>
</dbReference>
<proteinExistence type="predicted"/>
<dbReference type="Pfam" id="PF14506">
    <property type="entry name" value="CppA_N"/>
    <property type="match status" value="1"/>
</dbReference>
<dbReference type="HOGENOM" id="CLU_093803_0_0_9"/>
<evidence type="ECO:0000259" key="1">
    <source>
        <dbReference type="Pfam" id="PF14506"/>
    </source>
</evidence>